<feature type="binding site" evidence="9">
    <location>
        <begin position="360"/>
        <end position="366"/>
    </location>
    <ligand>
        <name>S-adenosyl-L-methionine</name>
        <dbReference type="ChEBI" id="CHEBI:59789"/>
    </ligand>
</feature>
<dbReference type="FunFam" id="3.30.70.1170:FF:000001">
    <property type="entry name" value="Ribosomal RNA methyltransferase Nop2"/>
    <property type="match status" value="1"/>
</dbReference>
<dbReference type="VEuPathDB" id="VectorBase:LLONM1_001168"/>
<feature type="region of interest" description="Disordered" evidence="11">
    <location>
        <begin position="1"/>
        <end position="158"/>
    </location>
</feature>
<evidence type="ECO:0000256" key="5">
    <source>
        <dbReference type="ARBA" id="ARBA00022679"/>
    </source>
</evidence>
<feature type="binding site" evidence="9">
    <location>
        <position position="411"/>
    </location>
    <ligand>
        <name>S-adenosyl-L-methionine</name>
        <dbReference type="ChEBI" id="CHEBI:59789"/>
    </ligand>
</feature>
<feature type="compositionally biased region" description="Basic residues" evidence="11">
    <location>
        <begin position="40"/>
        <end position="54"/>
    </location>
</feature>
<keyword evidence="8" id="KW-0539">Nucleus</keyword>
<name>A0A7G3B1W5_LUTLO</name>
<dbReference type="InterPro" id="IPR029063">
    <property type="entry name" value="SAM-dependent_MTases_sf"/>
</dbReference>
<dbReference type="EMBL" id="GITU01009485">
    <property type="protein sequence ID" value="MBC1178188.1"/>
    <property type="molecule type" value="Transcribed_RNA"/>
</dbReference>
<feature type="region of interest" description="Disordered" evidence="11">
    <location>
        <begin position="562"/>
        <end position="733"/>
    </location>
</feature>
<dbReference type="PANTHER" id="PTHR22807:SF30">
    <property type="entry name" value="28S RRNA (CYTOSINE(4447)-C(5))-METHYLTRANSFERASE-RELATED"/>
    <property type="match status" value="1"/>
</dbReference>
<dbReference type="AlphaFoldDB" id="A0A7G3B1W5"/>
<feature type="active site" description="Nucleophile" evidence="9">
    <location>
        <position position="485"/>
    </location>
</feature>
<dbReference type="PROSITE" id="PS01153">
    <property type="entry name" value="NOL1_NOP2_SUN"/>
    <property type="match status" value="1"/>
</dbReference>
<keyword evidence="7 9" id="KW-0694">RNA-binding</keyword>
<feature type="compositionally biased region" description="Basic residues" evidence="11">
    <location>
        <begin position="600"/>
        <end position="611"/>
    </location>
</feature>
<feature type="binding site" evidence="9">
    <location>
        <position position="428"/>
    </location>
    <ligand>
        <name>S-adenosyl-L-methionine</name>
        <dbReference type="ChEBI" id="CHEBI:59789"/>
    </ligand>
</feature>
<dbReference type="CDD" id="cd02440">
    <property type="entry name" value="AdoMet_MTases"/>
    <property type="match status" value="1"/>
</dbReference>
<dbReference type="GO" id="GO:0000470">
    <property type="term" value="P:maturation of LSU-rRNA"/>
    <property type="evidence" value="ECO:0007669"/>
    <property type="project" value="TreeGrafter"/>
</dbReference>
<evidence type="ECO:0000259" key="12">
    <source>
        <dbReference type="PROSITE" id="PS51686"/>
    </source>
</evidence>
<evidence type="ECO:0000256" key="2">
    <source>
        <dbReference type="ARBA" id="ARBA00007494"/>
    </source>
</evidence>
<dbReference type="Gene3D" id="3.40.50.150">
    <property type="entry name" value="Vaccinia Virus protein VP39"/>
    <property type="match status" value="1"/>
</dbReference>
<dbReference type="PRINTS" id="PR02012">
    <property type="entry name" value="RCMTNOP2"/>
</dbReference>
<dbReference type="GO" id="GO:0009383">
    <property type="term" value="F:rRNA (cytosine-C5-)-methyltransferase activity"/>
    <property type="evidence" value="ECO:0007669"/>
    <property type="project" value="TreeGrafter"/>
</dbReference>
<feature type="compositionally biased region" description="Basic and acidic residues" evidence="11">
    <location>
        <begin position="60"/>
        <end position="74"/>
    </location>
</feature>
<feature type="compositionally biased region" description="Basic and acidic residues" evidence="11">
    <location>
        <begin position="679"/>
        <end position="692"/>
    </location>
</feature>
<dbReference type="GO" id="GO:0003723">
    <property type="term" value="F:RNA binding"/>
    <property type="evidence" value="ECO:0007669"/>
    <property type="project" value="UniProtKB-UniRule"/>
</dbReference>
<proteinExistence type="inferred from homology"/>
<organism evidence="13">
    <name type="scientific">Lutzomyia longipalpis</name>
    <name type="common">Sand fly</name>
    <dbReference type="NCBI Taxonomy" id="7200"/>
    <lineage>
        <taxon>Eukaryota</taxon>
        <taxon>Metazoa</taxon>
        <taxon>Ecdysozoa</taxon>
        <taxon>Arthropoda</taxon>
        <taxon>Hexapoda</taxon>
        <taxon>Insecta</taxon>
        <taxon>Pterygota</taxon>
        <taxon>Neoptera</taxon>
        <taxon>Endopterygota</taxon>
        <taxon>Diptera</taxon>
        <taxon>Nematocera</taxon>
        <taxon>Psychodoidea</taxon>
        <taxon>Psychodidae</taxon>
        <taxon>Lutzomyia</taxon>
        <taxon>Lutzomyia</taxon>
    </lineage>
</organism>
<feature type="compositionally biased region" description="Basic and acidic residues" evidence="11">
    <location>
        <begin position="1"/>
        <end position="12"/>
    </location>
</feature>
<feature type="compositionally biased region" description="Acidic residues" evidence="11">
    <location>
        <begin position="132"/>
        <end position="156"/>
    </location>
</feature>
<dbReference type="InterPro" id="IPR049560">
    <property type="entry name" value="MeTrfase_RsmB-F_NOP2_cat"/>
</dbReference>
<feature type="compositionally biased region" description="Acidic residues" evidence="11">
    <location>
        <begin position="112"/>
        <end position="121"/>
    </location>
</feature>
<dbReference type="InterPro" id="IPR023267">
    <property type="entry name" value="RCMT"/>
</dbReference>
<evidence type="ECO:0000256" key="8">
    <source>
        <dbReference type="ARBA" id="ARBA00023242"/>
    </source>
</evidence>
<dbReference type="PRINTS" id="PR02008">
    <property type="entry name" value="RCMTFAMILY"/>
</dbReference>
<accession>A0A7G3B1W5</accession>
<dbReference type="InterPro" id="IPR054728">
    <property type="entry name" value="RsmB-like_ferredoxin"/>
</dbReference>
<evidence type="ECO:0000256" key="11">
    <source>
        <dbReference type="SAM" id="MobiDB-lite"/>
    </source>
</evidence>
<feature type="compositionally biased region" description="Acidic residues" evidence="11">
    <location>
        <begin position="79"/>
        <end position="93"/>
    </location>
</feature>
<evidence type="ECO:0000256" key="1">
    <source>
        <dbReference type="ARBA" id="ARBA00004604"/>
    </source>
</evidence>
<comment type="subcellular location">
    <subcellularLocation>
        <location evidence="1">Nucleus</location>
        <location evidence="1">Nucleolus</location>
    </subcellularLocation>
</comment>
<evidence type="ECO:0000256" key="3">
    <source>
        <dbReference type="ARBA" id="ARBA00022517"/>
    </source>
</evidence>
<dbReference type="InterPro" id="IPR001678">
    <property type="entry name" value="MeTrfase_RsmB-F_NOP2_dom"/>
</dbReference>
<evidence type="ECO:0000256" key="7">
    <source>
        <dbReference type="ARBA" id="ARBA00022884"/>
    </source>
</evidence>
<dbReference type="InterPro" id="IPR023273">
    <property type="entry name" value="RCMT_NOP2"/>
</dbReference>
<dbReference type="GO" id="GO:0070475">
    <property type="term" value="P:rRNA base methylation"/>
    <property type="evidence" value="ECO:0007669"/>
    <property type="project" value="TreeGrafter"/>
</dbReference>
<evidence type="ECO:0000256" key="9">
    <source>
        <dbReference type="PROSITE-ProRule" id="PRU01023"/>
    </source>
</evidence>
<feature type="compositionally biased region" description="Low complexity" evidence="11">
    <location>
        <begin position="629"/>
        <end position="678"/>
    </location>
</feature>
<feature type="compositionally biased region" description="Basic residues" evidence="11">
    <location>
        <begin position="717"/>
        <end position="733"/>
    </location>
</feature>
<dbReference type="Pfam" id="PF22458">
    <property type="entry name" value="RsmF-B_ferredox"/>
    <property type="match status" value="1"/>
</dbReference>
<keyword evidence="6 9" id="KW-0949">S-adenosyl-L-methionine</keyword>
<evidence type="ECO:0000313" key="13">
    <source>
        <dbReference type="EMBL" id="MBC1178188.1"/>
    </source>
</evidence>
<feature type="domain" description="SAM-dependent MTase RsmB/NOP-type" evidence="12">
    <location>
        <begin position="268"/>
        <end position="555"/>
    </location>
</feature>
<dbReference type="NCBIfam" id="TIGR00446">
    <property type="entry name" value="nop2p"/>
    <property type="match status" value="1"/>
</dbReference>
<dbReference type="Pfam" id="PF01189">
    <property type="entry name" value="Methyltr_RsmB-F"/>
    <property type="match status" value="1"/>
</dbReference>
<dbReference type="InterPro" id="IPR018314">
    <property type="entry name" value="RsmB/NOL1/NOP2-like_CS"/>
</dbReference>
<dbReference type="GO" id="GO:0005730">
    <property type="term" value="C:nucleolus"/>
    <property type="evidence" value="ECO:0007669"/>
    <property type="project" value="UniProtKB-SubCell"/>
</dbReference>
<dbReference type="PROSITE" id="PS51686">
    <property type="entry name" value="SAM_MT_RSMB_NOP"/>
    <property type="match status" value="1"/>
</dbReference>
<dbReference type="InterPro" id="IPR011023">
    <property type="entry name" value="Nop2p"/>
</dbReference>
<evidence type="ECO:0000256" key="6">
    <source>
        <dbReference type="ARBA" id="ARBA00022691"/>
    </source>
</evidence>
<keyword evidence="3" id="KW-0690">Ribosome biogenesis</keyword>
<feature type="compositionally biased region" description="Basic and acidic residues" evidence="11">
    <location>
        <begin position="577"/>
        <end position="599"/>
    </location>
</feature>
<dbReference type="Gene3D" id="3.30.70.1170">
    <property type="entry name" value="Sun protein, domain 3"/>
    <property type="match status" value="1"/>
</dbReference>
<reference evidence="13" key="1">
    <citation type="journal article" date="2020" name="BMC">
        <title>Leishmania infection induces a limited differential gene expression in the sand fly midgut.</title>
        <authorList>
            <person name="Coutinho-Abreu I.V."/>
            <person name="Serafim T.D."/>
            <person name="Meneses C."/>
            <person name="Kamhawi S."/>
            <person name="Oliveira F."/>
            <person name="Valenzuela J.G."/>
        </authorList>
    </citation>
    <scope>NUCLEOTIDE SEQUENCE</scope>
    <source>
        <strain evidence="13">Jacobina</strain>
        <tissue evidence="13">Midgut</tissue>
    </source>
</reference>
<protein>
    <submittedName>
        <fullName evidence="13">Putative trna and rrna cytosine-c5-methylase nucleolar protein nol1/nop2</fullName>
    </submittedName>
</protein>
<keyword evidence="4 9" id="KW-0489">Methyltransferase</keyword>
<sequence length="733" mass="82684">MGRKVSFKEKKPSGPGRKAKKQGDPQFPKALLASDDPKRLSHKQKKRAAKRMQKQQKFQGKKEKVKAKLKEKKLQLMGDSDDEEVAGTSDQEEMANGKKQKFAAMKRPSSDVDSEMDTDDENAVKISNLDDVSGDSDSEKDDFDDEEEEDDDEDLLPIEKATKRLKKKAKMDKKLAEEELQLNIADQEKDFKLPEEGEEEVKSLEEVNQRIKEVTRVLANFKTHRQEGKSRQDYLDVLRKDLCLYYSYNDFLMSTLMNIFPLSELTEFLEASETERPLTIRTNNLKTRRRDLAAKLIDRGVNLDPIGPWSKVGLVIYAAQVPLGATPEYLAGHYTIQGASSMLPVMALAPQENERILDMCSAPGGKSSHIASLMKNTGVLVANDANSERIKAVIGNFHRLGVVNAIVSCEDGVKFPKIMSGFDRVLLDAPCTGTGVIAKDPSVKASKSAIDVQKCYNLQRKLILSAIDCLSAKSSSGGYLVYSTCSILPEENEWVIDYALKKRNVKLVPTGLDFGVEGFVNYRQHRFHPSLNLTRRYYPHTHNMDGFFVAKLKKFSDTIPAQAEGADDEVEEPFEETLSKEDRKELEKQGKTENFEGKKPLKNKKKDKRHIVKDFGKQKPQVNGKKTPQKGSQQKPGTPKQQTPKQTPAKQQQTPKQETSKQQTPKKQQSPKGSQEGQQFKKKEDKSSEVAKKLGKALKKNQQKNKAFNKREQMKAFKTKKKGPNPKERGKKF</sequence>
<keyword evidence="10" id="KW-0175">Coiled coil</keyword>
<comment type="similarity">
    <text evidence="2 9">Belongs to the class I-like SAM-binding methyltransferase superfamily. RsmB/NOP family.</text>
</comment>
<feature type="compositionally biased region" description="Basic residues" evidence="11">
    <location>
        <begin position="693"/>
        <end position="703"/>
    </location>
</feature>
<dbReference type="PANTHER" id="PTHR22807">
    <property type="entry name" value="NOP2 YEAST -RELATED NOL1/NOP2/FMU SUN DOMAIN-CONTAINING"/>
    <property type="match status" value="1"/>
</dbReference>
<feature type="coiled-coil region" evidence="10">
    <location>
        <begin position="168"/>
        <end position="224"/>
    </location>
</feature>
<feature type="compositionally biased region" description="Acidic residues" evidence="11">
    <location>
        <begin position="565"/>
        <end position="575"/>
    </location>
</feature>
<evidence type="ECO:0000256" key="10">
    <source>
        <dbReference type="SAM" id="Coils"/>
    </source>
</evidence>
<feature type="binding site" evidence="9">
    <location>
        <position position="384"/>
    </location>
    <ligand>
        <name>S-adenosyl-L-methionine</name>
        <dbReference type="ChEBI" id="CHEBI:59789"/>
    </ligand>
</feature>
<dbReference type="SUPFAM" id="SSF53335">
    <property type="entry name" value="S-adenosyl-L-methionine-dependent methyltransferases"/>
    <property type="match status" value="1"/>
</dbReference>
<keyword evidence="5 9" id="KW-0808">Transferase</keyword>
<evidence type="ECO:0000256" key="4">
    <source>
        <dbReference type="ARBA" id="ARBA00022603"/>
    </source>
</evidence>